<comment type="caution">
    <text evidence="1">The sequence shown here is derived from an EMBL/GenBank/DDBJ whole genome shotgun (WGS) entry which is preliminary data.</text>
</comment>
<name>A0AAW2FGU7_9HYME</name>
<dbReference type="Proteomes" id="UP001430953">
    <property type="component" value="Unassembled WGS sequence"/>
</dbReference>
<proteinExistence type="predicted"/>
<evidence type="ECO:0000313" key="2">
    <source>
        <dbReference type="Proteomes" id="UP001430953"/>
    </source>
</evidence>
<accession>A0AAW2FGU7</accession>
<protein>
    <recommendedName>
        <fullName evidence="3">Secreted protein</fullName>
    </recommendedName>
</protein>
<evidence type="ECO:0000313" key="1">
    <source>
        <dbReference type="EMBL" id="KAL0113280.1"/>
    </source>
</evidence>
<reference evidence="1 2" key="1">
    <citation type="submission" date="2023-03" db="EMBL/GenBank/DDBJ databases">
        <title>High recombination rates correlate with genetic variation in Cardiocondyla obscurior ants.</title>
        <authorList>
            <person name="Errbii M."/>
        </authorList>
    </citation>
    <scope>NUCLEOTIDE SEQUENCE [LARGE SCALE GENOMIC DNA]</scope>
    <source>
        <strain evidence="1">Alpha-2009</strain>
        <tissue evidence="1">Whole body</tissue>
    </source>
</reference>
<evidence type="ECO:0008006" key="3">
    <source>
        <dbReference type="Google" id="ProtNLM"/>
    </source>
</evidence>
<dbReference type="AlphaFoldDB" id="A0AAW2FGU7"/>
<dbReference type="EMBL" id="JADYXP020000012">
    <property type="protein sequence ID" value="KAL0113280.1"/>
    <property type="molecule type" value="Genomic_DNA"/>
</dbReference>
<sequence>MKTLFLVLRDILHISAYRPRRFRHCSLRPPPHGTPNPVPGRGIIPLVRRLPGPASRPDSIIIANNANSCDEICKYVSRTSTFKSVCYKCSFNTAHI</sequence>
<organism evidence="1 2">
    <name type="scientific">Cardiocondyla obscurior</name>
    <dbReference type="NCBI Taxonomy" id="286306"/>
    <lineage>
        <taxon>Eukaryota</taxon>
        <taxon>Metazoa</taxon>
        <taxon>Ecdysozoa</taxon>
        <taxon>Arthropoda</taxon>
        <taxon>Hexapoda</taxon>
        <taxon>Insecta</taxon>
        <taxon>Pterygota</taxon>
        <taxon>Neoptera</taxon>
        <taxon>Endopterygota</taxon>
        <taxon>Hymenoptera</taxon>
        <taxon>Apocrita</taxon>
        <taxon>Aculeata</taxon>
        <taxon>Formicoidea</taxon>
        <taxon>Formicidae</taxon>
        <taxon>Myrmicinae</taxon>
        <taxon>Cardiocondyla</taxon>
    </lineage>
</organism>
<gene>
    <name evidence="1" type="ORF">PUN28_012439</name>
</gene>
<keyword evidence="2" id="KW-1185">Reference proteome</keyword>